<protein>
    <submittedName>
        <fullName evidence="1">Uncharacterized protein</fullName>
    </submittedName>
</protein>
<dbReference type="AlphaFoldDB" id="A0A0G9H6I9"/>
<sequence length="94" mass="10259">MAEMKQAVEITAKLYRIRDAAKFMLGDKYKAEMAEWRQAIEQVAAARQVTPLGAATLLGKKLIQEGSEYAFLSVMAAYVEMAEPSIEATEGSAA</sequence>
<name>A0A0G9H6I9_9GAMM</name>
<comment type="caution">
    <text evidence="1">The sequence shown here is derived from an EMBL/GenBank/DDBJ whole genome shotgun (WGS) entry which is preliminary data.</text>
</comment>
<evidence type="ECO:0000313" key="1">
    <source>
        <dbReference type="EMBL" id="KLD65455.1"/>
    </source>
</evidence>
<evidence type="ECO:0000313" key="2">
    <source>
        <dbReference type="Proteomes" id="UP000035481"/>
    </source>
</evidence>
<accession>A0A0G9H6I9</accession>
<dbReference type="PATRIC" id="fig|1440762.4.peg.3336"/>
<organism evidence="1 2">
    <name type="scientific">Dyella japonica DSM 16301</name>
    <dbReference type="NCBI Taxonomy" id="1440762"/>
    <lineage>
        <taxon>Bacteria</taxon>
        <taxon>Pseudomonadati</taxon>
        <taxon>Pseudomonadota</taxon>
        <taxon>Gammaproteobacteria</taxon>
        <taxon>Lysobacterales</taxon>
        <taxon>Rhodanobacteraceae</taxon>
        <taxon>Dyella</taxon>
    </lineage>
</organism>
<dbReference type="RefSeq" id="WP_046970341.1">
    <property type="nucleotide sequence ID" value="NZ_JPLA01000006.1"/>
</dbReference>
<proteinExistence type="predicted"/>
<dbReference type="OrthoDB" id="7066378at2"/>
<dbReference type="Proteomes" id="UP000035481">
    <property type="component" value="Unassembled WGS sequence"/>
</dbReference>
<gene>
    <name evidence="1" type="ORF">Y882_02785</name>
</gene>
<dbReference type="EMBL" id="JPLA01000006">
    <property type="protein sequence ID" value="KLD65455.1"/>
    <property type="molecule type" value="Genomic_DNA"/>
</dbReference>
<reference evidence="1 2" key="1">
    <citation type="journal article" date="2015" name="Antonie Van Leeuwenhoek">
        <title>A phylogenomic and molecular marker based taxonomic framework for the order Xanthomonadales: proposal to transfer the families Algiphilaceae and Solimonadaceae to the order Nevskiales ord. nov. and to create a new family within the order Xanthomonadales, the family Rhodanobacteraceae fam. nov., containing the genus Rhodanobacter and its closest relatives.</title>
        <authorList>
            <person name="Naushad S."/>
            <person name="Adeolu M."/>
            <person name="Wong S."/>
            <person name="Sohail M."/>
            <person name="Schellhorn H.E."/>
            <person name="Gupta R.S."/>
        </authorList>
    </citation>
    <scope>NUCLEOTIDE SEQUENCE [LARGE SCALE GENOMIC DNA]</scope>
    <source>
        <strain evidence="1 2">DSM 16301</strain>
    </source>
</reference>